<dbReference type="Gene3D" id="3.40.630.40">
    <property type="entry name" value="Zn-dependent exopeptidases"/>
    <property type="match status" value="1"/>
</dbReference>
<evidence type="ECO:0000313" key="5">
    <source>
        <dbReference type="EMBL" id="CUO15520.1"/>
    </source>
</evidence>
<dbReference type="EMBL" id="CYZL01000009">
    <property type="protein sequence ID" value="CUO15520.1"/>
    <property type="molecule type" value="Genomic_DNA"/>
</dbReference>
<dbReference type="PANTHER" id="PTHR30404:SF0">
    <property type="entry name" value="N-ACETYLMURAMOYL-L-ALANINE AMIDASE AMIC"/>
    <property type="match status" value="1"/>
</dbReference>
<sequence>MMKTIIKTNYFSRVFLYGLIFSLCIFPLSVKARQTSPKKDLCIVIDPGHGGIQSGTQRGTVEEKTLNLKIAQYLKEALEKYKGVTVSLTRDGDYDVSLTDRTQYSVDKNADLMVSIHNNATGDCAAYDNGCTVLAAKDGYKQELVDEEQKLACNILNELEALGIENQGILLRDSEANEKYENGELADYYAIIRGGVLKDIPTVLVEHAFVDDDSDFENYLSSDAKLKVLAEADAKGIARYYQLTTEDGKKAESPLENYKEKIVHIIDGNSAHNKISYKTYYPSSQKDNKETDSGTDKTTTNNGQTEQTTESITAKGKKDATEKVKRTEKSSEQTLDTTANTSFKEVTHSPKKENIRVDSIILFVMIVALVAALILLKILLGKRKK</sequence>
<feature type="region of interest" description="Disordered" evidence="2">
    <location>
        <begin position="280"/>
        <end position="336"/>
    </location>
</feature>
<proteinExistence type="predicted"/>
<dbReference type="CDD" id="cd02696">
    <property type="entry name" value="MurNAc-LAA"/>
    <property type="match status" value="1"/>
</dbReference>
<evidence type="ECO:0000259" key="4">
    <source>
        <dbReference type="SMART" id="SM00646"/>
    </source>
</evidence>
<keyword evidence="1 5" id="KW-0378">Hydrolase</keyword>
<keyword evidence="3" id="KW-0812">Transmembrane</keyword>
<accession>A0A174CUN4</accession>
<evidence type="ECO:0000256" key="1">
    <source>
        <dbReference type="ARBA" id="ARBA00022801"/>
    </source>
</evidence>
<feature type="compositionally biased region" description="Low complexity" evidence="2">
    <location>
        <begin position="298"/>
        <end position="310"/>
    </location>
</feature>
<protein>
    <submittedName>
        <fullName evidence="5">N-acetylmuramoyl-L-alanine amidase AmiB</fullName>
        <ecNumber evidence="5">3.5.1.28</ecNumber>
    </submittedName>
</protein>
<keyword evidence="3" id="KW-1133">Transmembrane helix</keyword>
<feature type="compositionally biased region" description="Basic and acidic residues" evidence="2">
    <location>
        <begin position="316"/>
        <end position="331"/>
    </location>
</feature>
<evidence type="ECO:0000256" key="3">
    <source>
        <dbReference type="SAM" id="Phobius"/>
    </source>
</evidence>
<feature type="domain" description="MurNAc-LAA" evidence="4">
    <location>
        <begin position="102"/>
        <end position="238"/>
    </location>
</feature>
<dbReference type="SUPFAM" id="SSF53187">
    <property type="entry name" value="Zn-dependent exopeptidases"/>
    <property type="match status" value="1"/>
</dbReference>
<dbReference type="AlphaFoldDB" id="A0A174CUN4"/>
<reference evidence="5 6" key="1">
    <citation type="submission" date="2015-09" db="EMBL/GenBank/DDBJ databases">
        <authorList>
            <consortium name="Pathogen Informatics"/>
        </authorList>
    </citation>
    <scope>NUCLEOTIDE SEQUENCE [LARGE SCALE GENOMIC DNA]</scope>
    <source>
        <strain evidence="5 6">2789STDY5834835</strain>
    </source>
</reference>
<dbReference type="Proteomes" id="UP000095679">
    <property type="component" value="Unassembled WGS sequence"/>
</dbReference>
<dbReference type="EC" id="3.5.1.28" evidence="5"/>
<dbReference type="PANTHER" id="PTHR30404">
    <property type="entry name" value="N-ACETYLMURAMOYL-L-ALANINE AMIDASE"/>
    <property type="match status" value="1"/>
</dbReference>
<evidence type="ECO:0000256" key="2">
    <source>
        <dbReference type="SAM" id="MobiDB-lite"/>
    </source>
</evidence>
<dbReference type="GO" id="GO:0008745">
    <property type="term" value="F:N-acetylmuramoyl-L-alanine amidase activity"/>
    <property type="evidence" value="ECO:0007669"/>
    <property type="project" value="UniProtKB-EC"/>
</dbReference>
<name>A0A174CUN4_9FIRM</name>
<dbReference type="InterPro" id="IPR002508">
    <property type="entry name" value="MurNAc-LAA_cat"/>
</dbReference>
<gene>
    <name evidence="5" type="primary">amiB</name>
    <name evidence="5" type="ORF">ERS852450_01264</name>
</gene>
<dbReference type="GO" id="GO:0030288">
    <property type="term" value="C:outer membrane-bounded periplasmic space"/>
    <property type="evidence" value="ECO:0007669"/>
    <property type="project" value="TreeGrafter"/>
</dbReference>
<keyword evidence="3" id="KW-0472">Membrane</keyword>
<evidence type="ECO:0000313" key="6">
    <source>
        <dbReference type="Proteomes" id="UP000095679"/>
    </source>
</evidence>
<dbReference type="Pfam" id="PF01520">
    <property type="entry name" value="Amidase_3"/>
    <property type="match status" value="1"/>
</dbReference>
<dbReference type="RefSeq" id="WP_055298437.1">
    <property type="nucleotide sequence ID" value="NZ_BLYK01000058.1"/>
</dbReference>
<dbReference type="SMART" id="SM00646">
    <property type="entry name" value="Ami_3"/>
    <property type="match status" value="1"/>
</dbReference>
<dbReference type="InterPro" id="IPR050695">
    <property type="entry name" value="N-acetylmuramoyl_amidase_3"/>
</dbReference>
<dbReference type="GO" id="GO:0009253">
    <property type="term" value="P:peptidoglycan catabolic process"/>
    <property type="evidence" value="ECO:0007669"/>
    <property type="project" value="InterPro"/>
</dbReference>
<feature type="compositionally biased region" description="Basic and acidic residues" evidence="2">
    <location>
        <begin position="286"/>
        <end position="295"/>
    </location>
</feature>
<organism evidence="5 6">
    <name type="scientific">Anaerobutyricum hallii</name>
    <dbReference type="NCBI Taxonomy" id="39488"/>
    <lineage>
        <taxon>Bacteria</taxon>
        <taxon>Bacillati</taxon>
        <taxon>Bacillota</taxon>
        <taxon>Clostridia</taxon>
        <taxon>Lachnospirales</taxon>
        <taxon>Lachnospiraceae</taxon>
        <taxon>Anaerobutyricum</taxon>
    </lineage>
</organism>
<feature type="transmembrane region" description="Helical" evidence="3">
    <location>
        <begin position="360"/>
        <end position="380"/>
    </location>
</feature>